<sequence length="659" mass="74993">MADYKFVELVFEPEPIGPISFRVAQNSLVRNPRQLFALLVEKDISTTFLSRLKTRGQQLAKLLDQFREFTLSPLEFQLKTRLLEESLQAFLFSLLANDFADFGSQESVAEIIVSIVKLHVSNPEALGLLGARLGETPGILKRLIAGCHLRSLSRDRPTFIRSIISNPTTSRTWAGIISDLMRECTHNGISQARVGWEDMEAFISSFQPWCHLGPWKIVLSAQALQDLKESVSSGDFPHIREKLFELASGNWTPKSLVTTARNDSKYQVPVFKAIWKMDAVILWQVDVGFDERYYDNFQVLKAKFYSLTDIVLETILSGAPRAVFPIDVAAEEVHVIDHFQTPAFILGRSGTGKTTCLIYKLASRYLTSKNTGENVVRQLLLTRSRNLAQKLKIYTKRLINTKMGRVNTGPQDGEDDSAGSRDDSEESTDQTLLALDEEDFPLVCTFSYFLILLENTIRIPKDLAFVEIMGVIKGSASLASNLEPLSRDEYLYRRWRLAPNFERDDRDAVYSLYEFYERMKKTRGETDNIDRVIHIMKALNKNPELRCVVGGLLDEVYVDVGSDLMVLLQEKDSFIKHDAEVKEFGEPRAILVRDEQTRRKLRKEVKDFALVLTILQSKGMEFEDVFLYDFFTTSPYGSDFAILEEILDGHSMGMFLAND</sequence>
<evidence type="ECO:0000256" key="2">
    <source>
        <dbReference type="ARBA" id="ARBA00022801"/>
    </source>
</evidence>
<dbReference type="InterPro" id="IPR027417">
    <property type="entry name" value="P-loop_NTPase"/>
</dbReference>
<feature type="region of interest" description="Disordered" evidence="5">
    <location>
        <begin position="404"/>
        <end position="428"/>
    </location>
</feature>
<feature type="compositionally biased region" description="Acidic residues" evidence="5">
    <location>
        <begin position="412"/>
        <end position="428"/>
    </location>
</feature>
<accession>A0ABR3GY76</accession>
<evidence type="ECO:0000256" key="4">
    <source>
        <dbReference type="ARBA" id="ARBA00022840"/>
    </source>
</evidence>
<evidence type="ECO:0000313" key="7">
    <source>
        <dbReference type="Proteomes" id="UP001447188"/>
    </source>
</evidence>
<dbReference type="PANTHER" id="PTHR21529">
    <property type="entry name" value="MAMMARY TURMOR VIRUS RECEPTOR HOMOLOG 1, 2 MTVR1, 2"/>
    <property type="match status" value="1"/>
</dbReference>
<dbReference type="SUPFAM" id="SSF52540">
    <property type="entry name" value="P-loop containing nucleoside triphosphate hydrolases"/>
    <property type="match status" value="1"/>
</dbReference>
<evidence type="ECO:0000256" key="1">
    <source>
        <dbReference type="ARBA" id="ARBA00022741"/>
    </source>
</evidence>
<organism evidence="6 7">
    <name type="scientific">Discina gigas</name>
    <dbReference type="NCBI Taxonomy" id="1032678"/>
    <lineage>
        <taxon>Eukaryota</taxon>
        <taxon>Fungi</taxon>
        <taxon>Dikarya</taxon>
        <taxon>Ascomycota</taxon>
        <taxon>Pezizomycotina</taxon>
        <taxon>Pezizomycetes</taxon>
        <taxon>Pezizales</taxon>
        <taxon>Discinaceae</taxon>
        <taxon>Discina</taxon>
    </lineage>
</organism>
<keyword evidence="7" id="KW-1185">Reference proteome</keyword>
<proteinExistence type="predicted"/>
<dbReference type="Gene3D" id="3.40.50.300">
    <property type="entry name" value="P-loop containing nucleotide triphosphate hydrolases"/>
    <property type="match status" value="1"/>
</dbReference>
<evidence type="ECO:0000256" key="5">
    <source>
        <dbReference type="SAM" id="MobiDB-lite"/>
    </source>
</evidence>
<comment type="caution">
    <text evidence="6">The sequence shown here is derived from an EMBL/GenBank/DDBJ whole genome shotgun (WGS) entry which is preliminary data.</text>
</comment>
<reference evidence="6 7" key="1">
    <citation type="submission" date="2024-02" db="EMBL/GenBank/DDBJ databases">
        <title>Discinaceae phylogenomics.</title>
        <authorList>
            <person name="Dirks A.C."/>
            <person name="James T.Y."/>
        </authorList>
    </citation>
    <scope>NUCLEOTIDE SEQUENCE [LARGE SCALE GENOMIC DNA]</scope>
    <source>
        <strain evidence="6 7">ACD0624</strain>
    </source>
</reference>
<keyword evidence="1" id="KW-0547">Nucleotide-binding</keyword>
<keyword evidence="4" id="KW-0067">ATP-binding</keyword>
<keyword evidence="2" id="KW-0378">Hydrolase</keyword>
<dbReference type="EMBL" id="JBBBZM010000001">
    <property type="protein sequence ID" value="KAL0640852.1"/>
    <property type="molecule type" value="Genomic_DNA"/>
</dbReference>
<dbReference type="InterPro" id="IPR013986">
    <property type="entry name" value="DExx_box_DNA_helicase_dom_sf"/>
</dbReference>
<gene>
    <name evidence="6" type="ORF">Q9L58_000159</name>
</gene>
<evidence type="ECO:0000256" key="3">
    <source>
        <dbReference type="ARBA" id="ARBA00022806"/>
    </source>
</evidence>
<evidence type="ECO:0008006" key="8">
    <source>
        <dbReference type="Google" id="ProtNLM"/>
    </source>
</evidence>
<dbReference type="InterPro" id="IPR039904">
    <property type="entry name" value="TRANK1"/>
</dbReference>
<protein>
    <recommendedName>
        <fullName evidence="8">UvrD-like helicase ATP-binding domain-containing protein</fullName>
    </recommendedName>
</protein>
<dbReference type="PANTHER" id="PTHR21529:SF4">
    <property type="entry name" value="TPR AND ANKYRIN REPEAT-CONTAINING PROTEIN 1"/>
    <property type="match status" value="1"/>
</dbReference>
<evidence type="ECO:0000313" key="6">
    <source>
        <dbReference type="EMBL" id="KAL0640852.1"/>
    </source>
</evidence>
<dbReference type="Proteomes" id="UP001447188">
    <property type="component" value="Unassembled WGS sequence"/>
</dbReference>
<keyword evidence="3" id="KW-0347">Helicase</keyword>
<name>A0ABR3GY76_9PEZI</name>
<dbReference type="Gene3D" id="1.10.10.160">
    <property type="match status" value="1"/>
</dbReference>